<evidence type="ECO:0000313" key="3">
    <source>
        <dbReference type="Proteomes" id="UP001369082"/>
    </source>
</evidence>
<feature type="compositionally biased region" description="Polar residues" evidence="1">
    <location>
        <begin position="15"/>
        <end position="34"/>
    </location>
</feature>
<comment type="caution">
    <text evidence="2">The sequence shown here is derived from an EMBL/GenBank/DDBJ whole genome shotgun (WGS) entry which is preliminary data.</text>
</comment>
<keyword evidence="3" id="KW-1185">Reference proteome</keyword>
<organism evidence="2 3">
    <name type="scientific">Psychromonas aquatilis</name>
    <dbReference type="NCBI Taxonomy" id="2005072"/>
    <lineage>
        <taxon>Bacteria</taxon>
        <taxon>Pseudomonadati</taxon>
        <taxon>Pseudomonadota</taxon>
        <taxon>Gammaproteobacteria</taxon>
        <taxon>Alteromonadales</taxon>
        <taxon>Psychromonadaceae</taxon>
        <taxon>Psychromonas</taxon>
    </lineage>
</organism>
<dbReference type="RefSeq" id="WP_341598130.1">
    <property type="nucleotide sequence ID" value="NZ_JBAKAZ010000037.1"/>
</dbReference>
<protein>
    <submittedName>
        <fullName evidence="2">Uncharacterized protein</fullName>
    </submittedName>
</protein>
<sequence length="195" mass="22204">MKISKTKKTNHAKPFNTTQNSKAPSESTFNTSKLNSEDSHHHIGNNSSENIGSDTLTLAAKAGNEAKQAIKDKDYNKAWGLLSEQKQLYMKHSQAIGCSAQNALSLDSNVHENYANILRLENKHHDAFFHILYWVIASYHRPIQKHEQKLVAYFNRCKFKNTTIDDIQAYVKKHGPSLVNALEIKEQVKQWKDKG</sequence>
<accession>A0ABU9GRN6</accession>
<dbReference type="EMBL" id="JBAKAZ010000037">
    <property type="protein sequence ID" value="MEL0629997.1"/>
    <property type="molecule type" value="Genomic_DNA"/>
</dbReference>
<dbReference type="Proteomes" id="UP001369082">
    <property type="component" value="Unassembled WGS sequence"/>
</dbReference>
<feature type="compositionally biased region" description="Basic residues" evidence="1">
    <location>
        <begin position="1"/>
        <end position="11"/>
    </location>
</feature>
<name>A0ABU9GRN6_9GAMM</name>
<reference evidence="2 3" key="1">
    <citation type="submission" date="2024-02" db="EMBL/GenBank/DDBJ databases">
        <title>Bacteria isolated from the canopy kelp, Nereocystis luetkeana.</title>
        <authorList>
            <person name="Pfister C.A."/>
            <person name="Younker I.T."/>
            <person name="Light S.H."/>
        </authorList>
    </citation>
    <scope>NUCLEOTIDE SEQUENCE [LARGE SCALE GENOMIC DNA]</scope>
    <source>
        <strain evidence="2 3">TI.1.05</strain>
    </source>
</reference>
<evidence type="ECO:0000313" key="2">
    <source>
        <dbReference type="EMBL" id="MEL0629997.1"/>
    </source>
</evidence>
<gene>
    <name evidence="2" type="ORF">V6256_10315</name>
</gene>
<proteinExistence type="predicted"/>
<feature type="region of interest" description="Disordered" evidence="1">
    <location>
        <begin position="1"/>
        <end position="52"/>
    </location>
</feature>
<evidence type="ECO:0000256" key="1">
    <source>
        <dbReference type="SAM" id="MobiDB-lite"/>
    </source>
</evidence>